<dbReference type="Proteomes" id="UP001500190">
    <property type="component" value="Unassembled WGS sequence"/>
</dbReference>
<protein>
    <recommendedName>
        <fullName evidence="3">Tetratricopeptide repeat protein</fullName>
    </recommendedName>
</protein>
<organism evidence="1 2">
    <name type="scientific">Kribbella karoonensis</name>
    <dbReference type="NCBI Taxonomy" id="324851"/>
    <lineage>
        <taxon>Bacteria</taxon>
        <taxon>Bacillati</taxon>
        <taxon>Actinomycetota</taxon>
        <taxon>Actinomycetes</taxon>
        <taxon>Propionibacteriales</taxon>
        <taxon>Kribbellaceae</taxon>
        <taxon>Kribbella</taxon>
    </lineage>
</organism>
<dbReference type="InterPro" id="IPR011990">
    <property type="entry name" value="TPR-like_helical_dom_sf"/>
</dbReference>
<name>A0ABN2E829_9ACTN</name>
<reference evidence="1 2" key="1">
    <citation type="journal article" date="2019" name="Int. J. Syst. Evol. Microbiol.">
        <title>The Global Catalogue of Microorganisms (GCM) 10K type strain sequencing project: providing services to taxonomists for standard genome sequencing and annotation.</title>
        <authorList>
            <consortium name="The Broad Institute Genomics Platform"/>
            <consortium name="The Broad Institute Genome Sequencing Center for Infectious Disease"/>
            <person name="Wu L."/>
            <person name="Ma J."/>
        </authorList>
    </citation>
    <scope>NUCLEOTIDE SEQUENCE [LARGE SCALE GENOMIC DNA]</scope>
    <source>
        <strain evidence="1 2">JCM 14304</strain>
    </source>
</reference>
<proteinExistence type="predicted"/>
<keyword evidence="2" id="KW-1185">Reference proteome</keyword>
<dbReference type="EMBL" id="BAAAND010000008">
    <property type="protein sequence ID" value="GAA1597821.1"/>
    <property type="molecule type" value="Genomic_DNA"/>
</dbReference>
<accession>A0ABN2E829</accession>
<gene>
    <name evidence="1" type="ORF">GCM10009742_51310</name>
</gene>
<dbReference type="SUPFAM" id="SSF48452">
    <property type="entry name" value="TPR-like"/>
    <property type="match status" value="1"/>
</dbReference>
<evidence type="ECO:0008006" key="3">
    <source>
        <dbReference type="Google" id="ProtNLM"/>
    </source>
</evidence>
<evidence type="ECO:0000313" key="1">
    <source>
        <dbReference type="EMBL" id="GAA1597821.1"/>
    </source>
</evidence>
<comment type="caution">
    <text evidence="1">The sequence shown here is derived from an EMBL/GenBank/DDBJ whole genome shotgun (WGS) entry which is preliminary data.</text>
</comment>
<sequence>MRMQTANPKPTTMGQVTDERRGVYPFCAPCTAASEAWRAAELTGPMGGRFYGHRDVCESCGSSVRTLYNTVLWVPVSKAGRYRIIPTGGRSYVARKVVDAPAAAVVRREPVPLVHPELDASPEFRLAEACWAESEPGHALPHYQAALAERENVLAADDPATLRVRLRVAQGLLATSNYGRAIAWFELITPQLVAVFGPHHELTRAATEAVTGARLMVGGPRSEARLLTDIVAADIHRLTATDPQLLRDRAALGKALLAAGDISDAVEALIQVVRDAAPGHPDTAVYRAALTEACQVAEARGKKRDVQLAGAARQLLDRADVPTSR</sequence>
<dbReference type="Gene3D" id="1.25.40.10">
    <property type="entry name" value="Tetratricopeptide repeat domain"/>
    <property type="match status" value="1"/>
</dbReference>
<evidence type="ECO:0000313" key="2">
    <source>
        <dbReference type="Proteomes" id="UP001500190"/>
    </source>
</evidence>